<proteinExistence type="predicted"/>
<dbReference type="EMBL" id="BMPG01000005">
    <property type="protein sequence ID" value="GGL70397.1"/>
    <property type="molecule type" value="Genomic_DNA"/>
</dbReference>
<evidence type="ECO:0000313" key="2">
    <source>
        <dbReference type="Proteomes" id="UP000607197"/>
    </source>
</evidence>
<dbReference type="Pfam" id="PF24366">
    <property type="entry name" value="DUF7522"/>
    <property type="match status" value="1"/>
</dbReference>
<dbReference type="Proteomes" id="UP000607197">
    <property type="component" value="Unassembled WGS sequence"/>
</dbReference>
<dbReference type="AlphaFoldDB" id="A0A830FFI0"/>
<evidence type="ECO:0008006" key="3">
    <source>
        <dbReference type="Google" id="ProtNLM"/>
    </source>
</evidence>
<name>A0A830FFI0_9EURY</name>
<reference evidence="1" key="1">
    <citation type="journal article" date="2014" name="Int. J. Syst. Evol. Microbiol.">
        <title>Complete genome sequence of Corynebacterium casei LMG S-19264T (=DSM 44701T), isolated from a smear-ripened cheese.</title>
        <authorList>
            <consortium name="US DOE Joint Genome Institute (JGI-PGF)"/>
            <person name="Walter F."/>
            <person name="Albersmeier A."/>
            <person name="Kalinowski J."/>
            <person name="Ruckert C."/>
        </authorList>
    </citation>
    <scope>NUCLEOTIDE SEQUENCE</scope>
    <source>
        <strain evidence="1">JCM 19596</strain>
    </source>
</reference>
<gene>
    <name evidence="1" type="ORF">GCM10009039_30600</name>
</gene>
<sequence>MNVDVAGLVEFAADASGENLRAVAVYTDDGEERWAYRRDDLESQYTAGTLAAIAGVLRDDGHQRTREEWAFLHGEQRATVRVFPKTIVVHFRERDGGLCLLLDTAVAAHLSGFVDACRRALDG</sequence>
<dbReference type="OrthoDB" id="246032at2157"/>
<dbReference type="RefSeq" id="WP_188980493.1">
    <property type="nucleotide sequence ID" value="NZ_BMPG01000005.1"/>
</dbReference>
<dbReference type="InterPro" id="IPR055944">
    <property type="entry name" value="DUF7522"/>
</dbReference>
<keyword evidence="2" id="KW-1185">Reference proteome</keyword>
<reference evidence="1" key="2">
    <citation type="submission" date="2020-09" db="EMBL/GenBank/DDBJ databases">
        <authorList>
            <person name="Sun Q."/>
            <person name="Ohkuma M."/>
        </authorList>
    </citation>
    <scope>NUCLEOTIDE SEQUENCE</scope>
    <source>
        <strain evidence="1">JCM 19596</strain>
    </source>
</reference>
<accession>A0A830FFI0</accession>
<comment type="caution">
    <text evidence="1">The sequence shown here is derived from an EMBL/GenBank/DDBJ whole genome shotgun (WGS) entry which is preliminary data.</text>
</comment>
<evidence type="ECO:0000313" key="1">
    <source>
        <dbReference type="EMBL" id="GGL70397.1"/>
    </source>
</evidence>
<protein>
    <recommendedName>
        <fullName evidence="3">Roadblock/LC7 domain-containing protein</fullName>
    </recommendedName>
</protein>
<organism evidence="1 2">
    <name type="scientific">Halocalculus aciditolerans</name>
    <dbReference type="NCBI Taxonomy" id="1383812"/>
    <lineage>
        <taxon>Archaea</taxon>
        <taxon>Methanobacteriati</taxon>
        <taxon>Methanobacteriota</taxon>
        <taxon>Stenosarchaea group</taxon>
        <taxon>Halobacteria</taxon>
        <taxon>Halobacteriales</taxon>
        <taxon>Halobacteriaceae</taxon>
        <taxon>Halocalculus</taxon>
    </lineage>
</organism>